<accession>A0ACC2NT16</accession>
<proteinExistence type="predicted"/>
<keyword evidence="2" id="KW-1185">Reference proteome</keyword>
<comment type="caution">
    <text evidence="1">The sequence shown here is derived from an EMBL/GenBank/DDBJ whole genome shotgun (WGS) entry which is preliminary data.</text>
</comment>
<gene>
    <name evidence="1" type="ORF">QAD02_005672</name>
</gene>
<evidence type="ECO:0000313" key="1">
    <source>
        <dbReference type="EMBL" id="KAJ8674410.1"/>
    </source>
</evidence>
<evidence type="ECO:0000313" key="2">
    <source>
        <dbReference type="Proteomes" id="UP001239111"/>
    </source>
</evidence>
<dbReference type="EMBL" id="CM056743">
    <property type="protein sequence ID" value="KAJ8674410.1"/>
    <property type="molecule type" value="Genomic_DNA"/>
</dbReference>
<name>A0ACC2NT16_9HYME</name>
<reference evidence="1" key="1">
    <citation type="submission" date="2023-04" db="EMBL/GenBank/DDBJ databases">
        <title>A chromosome-level genome assembly of the parasitoid wasp Eretmocerus hayati.</title>
        <authorList>
            <person name="Zhong Y."/>
            <person name="Liu S."/>
            <person name="Liu Y."/>
        </authorList>
    </citation>
    <scope>NUCLEOTIDE SEQUENCE</scope>
    <source>
        <strain evidence="1">ZJU_SS_LIU_2023</strain>
    </source>
</reference>
<sequence length="1573" mass="183256">MTVEEEVREWRTAWLRGGTITEFAWVGQDVLAWCSGLHLVFLDVPTNKIRLSALSHESHGASCLSGHFRRRILAYAEKNPKPKIFVHAYPSMKRISTCVKDTSFAYLATAFAGDFLVTLGLLPDFRLTVWAWRTGERITGIDTSICDASDYGQSLKISFFTPRFIAQIGHASGALLSWEMSVCSKTVILKKNEINLPDRAFVRDIAWSPDTPDLLAIADKQGHIYLSNSIGTDIHRIILSQHCNTCPEIEPVLICWYKGGIAVRTTFCQMRYYRQDDSNAWHKTWFAKYQFYPQTITSHPFKNDRLFYATKEGHVTQLTFNDDFKSAETNIKYRNGSKYRFFDLVHPWDEYLVAIDTLSELMVFEAYGGAQIAEFTAETKGNITYMVSHRDYPLIIVCTDKGEVAFISMYRYDEPKVLGKFHMQSRALDYMKFSFSGRYLVVCQRSTGASYFFDVSLKQPICVVSQLDAAMKIIDVLLFDEQDSLKFFVLHGISKVAPIGDKLVYFEIQIESSKARPTPILHAFANNFRHVHYVPNEPNVFVATPYLTKQLRYFKTDNWNELVCYKIVPNEHNLRQVRIYTTRNCLITCGLDGSVTVRRTHLKFSRNLHFVTHHRRDFGVMRATFSSKRDLLLALGVDGSLVIVKRFEMDQEVDPADQYRNLQEFGLTHTVDHKNLIPQDSHVFDADTILRLKINKFLSDPIKSFMDPEASENLTWLEWKEQQKIKKESETFGKKREAVLSDYTNLKNKVIELLNKNENSSDMERLPIAAFALDENFRERSLKKAKDERQDVQNRLESDCLERDRVVHWIQKSFWDQQKVLAQSICGIFDDTEVSNYAMSADVTVSHDLAAFSRFLFQVVRELTNFDDIKPWVMYSKEELQSKFDKRIRMKRIDNENIEFLLELDEEVEPDIENERDMQLFEGLTAQNFIEPNTSCNSQFKVYAFTQHLCDRHNLADDCMKLRQYFNKKFNEMFSIKEREMNLAYERIDRLFFIISELSTMYNESVAKTFNYPEWQGRERPESIIRVSDAEVFSRPYVSPSQQDLLNIQAAEEERRRLALLADDFREKALQAMMDGVLEVRWEDLIKRDIPLPECLMMGKDPEAYTDEDNASIKRYEQEVKNLKEDREKYHKLLHADYIEVTNNLKHGIESFNSRLVEFHALRMKVEAAIQQINLRYVRYLDRHVYQIKEFKEDDEMKATIEDKYRMIAQISEEAELIKNTEQELHSQLEGLLAKDKLMEKRLKNEFPTLGKNSLMVISIQYKRRPRLVLKSESPDDMLDLGKAITSMIRPPYLSSESLDYLKQLENLDVMPQNLPASIETSHWETLVVVRRLKIGHEMKLRSVELGLMWADRLSAAQSQEISRQRLAIESLRSQLRTRRAERLQIELDVQLQLVLKSGQVELCPQSGLVGNVITDALNALLLTRIEIEALNKAILSAGARKLRAIKTSVEFGRGSKHARDERRIEKEIEARRVTLNKTLLDWKSKLEDVSGEVLRIQEKNQRLDESIVRLNVDRCDMELNRDVESEKRERELGGRIFKLVSERAAVIRKLLENYEELLKLRKTRNKLTCEDR</sequence>
<protein>
    <submittedName>
        <fullName evidence="1">Uncharacterized protein</fullName>
    </submittedName>
</protein>
<organism evidence="1 2">
    <name type="scientific">Eretmocerus hayati</name>
    <dbReference type="NCBI Taxonomy" id="131215"/>
    <lineage>
        <taxon>Eukaryota</taxon>
        <taxon>Metazoa</taxon>
        <taxon>Ecdysozoa</taxon>
        <taxon>Arthropoda</taxon>
        <taxon>Hexapoda</taxon>
        <taxon>Insecta</taxon>
        <taxon>Pterygota</taxon>
        <taxon>Neoptera</taxon>
        <taxon>Endopterygota</taxon>
        <taxon>Hymenoptera</taxon>
        <taxon>Apocrita</taxon>
        <taxon>Proctotrupomorpha</taxon>
        <taxon>Chalcidoidea</taxon>
        <taxon>Aphelinidae</taxon>
        <taxon>Aphelininae</taxon>
        <taxon>Eretmocerus</taxon>
    </lineage>
</organism>
<dbReference type="Proteomes" id="UP001239111">
    <property type="component" value="Chromosome 3"/>
</dbReference>